<keyword evidence="6" id="KW-0862">Zinc</keyword>
<dbReference type="GO" id="GO:0005737">
    <property type="term" value="C:cytoplasm"/>
    <property type="evidence" value="ECO:0007669"/>
    <property type="project" value="TreeGrafter"/>
</dbReference>
<comment type="caution">
    <text evidence="12">The sequence shown here is derived from an EMBL/GenBank/DDBJ whole genome shotgun (WGS) entry which is preliminary data.</text>
</comment>
<dbReference type="AlphaFoldDB" id="A0A2G8SD60"/>
<evidence type="ECO:0000256" key="10">
    <source>
        <dbReference type="SAM" id="MobiDB-lite"/>
    </source>
</evidence>
<dbReference type="STRING" id="1077348.A0A2G8SD60"/>
<dbReference type="Pfam" id="PF08228">
    <property type="entry name" value="RNase_P_pop3"/>
    <property type="match status" value="1"/>
</dbReference>
<dbReference type="InterPro" id="IPR015517">
    <property type="entry name" value="dCMP_deaminase-rel"/>
</dbReference>
<evidence type="ECO:0000313" key="13">
    <source>
        <dbReference type="Proteomes" id="UP000230002"/>
    </source>
</evidence>
<sequence length="613" mass="67067">MLDGVAEHNLEREHSSRERKRSGRPPQTGNSKSTKADQDLAEAVGGPNGAALDIDVATTTPIPPVLLSLTVGINEVTKRLERLAASHRSQVVTTPDPLDATPPVPLPSRLVIACRADIDPPILFGHIPNLVATCNSARRVHGMDSSQSGGTWLIPMPKGAEETLSGAMGLRRVSILLVEKAWWAPSIPSAQYTPFPSSLVQLPHSALPILADCVRRKCMFIAIIGTRLAGKSTVQKYLVKVKGFIPVQVSRDASEKAGSRRVSFDEQTIQGRSESDHGSVSDGDGEVCTLSLSHLGSNPHRVSFLSMVSPLSPDVASPAQDEEARRPMVFHSPTALLSHVTKNWQTNFVTLDLHTLDELTEFMTRPFVLVASVDAPLLERYRRSLQWSDYDHLEDFIREHDTFYYGPDDQGSGQVTPKFHRPVAVGQPSTSSFRSLSQLATVHVVNAFQTIPALHRHLEEVNLLDPDRLRPGWDTYFMQLASLASHRSNCMKRRVGALLVRNKRIVATGYNGTPRGLKNCNEGGCTRCNSASESSEECLCLHAEENALLEAGRERVGDGSVLYCNTCPCLKCTIKIIQTGVKEVVYNLSYKVDDASAALFMEAGVTLRRHAPA</sequence>
<dbReference type="InterPro" id="IPR035105">
    <property type="entry name" value="Deoxycytidylate_deaminase_dom"/>
</dbReference>
<evidence type="ECO:0000256" key="7">
    <source>
        <dbReference type="ARBA" id="ARBA00038938"/>
    </source>
</evidence>
<feature type="compositionally biased region" description="Basic and acidic residues" evidence="10">
    <location>
        <begin position="1"/>
        <end position="16"/>
    </location>
</feature>
<dbReference type="GO" id="GO:0008270">
    <property type="term" value="F:zinc ion binding"/>
    <property type="evidence" value="ECO:0007669"/>
    <property type="project" value="InterPro"/>
</dbReference>
<dbReference type="OrthoDB" id="6710946at2759"/>
<dbReference type="InterPro" id="IPR016193">
    <property type="entry name" value="Cytidine_deaminase-like"/>
</dbReference>
<feature type="region of interest" description="Disordered" evidence="10">
    <location>
        <begin position="1"/>
        <end position="46"/>
    </location>
</feature>
<evidence type="ECO:0000256" key="2">
    <source>
        <dbReference type="ARBA" id="ARBA00006576"/>
    </source>
</evidence>
<dbReference type="FunFam" id="3.40.140.10:FF:000035">
    <property type="entry name" value="dCMP deaminase"/>
    <property type="match status" value="1"/>
</dbReference>
<evidence type="ECO:0000256" key="9">
    <source>
        <dbReference type="ARBA" id="ARBA00071582"/>
    </source>
</evidence>
<dbReference type="InterPro" id="IPR013241">
    <property type="entry name" value="RNase_P_Pop3"/>
</dbReference>
<reference evidence="12 13" key="1">
    <citation type="journal article" date="2015" name="Sci. Rep.">
        <title>Chromosome-level genome map provides insights into diverse defense mechanisms in the medicinal fungus Ganoderma sinense.</title>
        <authorList>
            <person name="Zhu Y."/>
            <person name="Xu J."/>
            <person name="Sun C."/>
            <person name="Zhou S."/>
            <person name="Xu H."/>
            <person name="Nelson D.R."/>
            <person name="Qian J."/>
            <person name="Song J."/>
            <person name="Luo H."/>
            <person name="Xiang L."/>
            <person name="Li Y."/>
            <person name="Xu Z."/>
            <person name="Ji A."/>
            <person name="Wang L."/>
            <person name="Lu S."/>
            <person name="Hayward A."/>
            <person name="Sun W."/>
            <person name="Li X."/>
            <person name="Schwartz D.C."/>
            <person name="Wang Y."/>
            <person name="Chen S."/>
        </authorList>
    </citation>
    <scope>NUCLEOTIDE SEQUENCE [LARGE SCALE GENOMIC DNA]</scope>
    <source>
        <strain evidence="12 13">ZZ0214-1</strain>
    </source>
</reference>
<proteinExistence type="inferred from homology"/>
<dbReference type="GO" id="GO:0009165">
    <property type="term" value="P:nucleotide biosynthetic process"/>
    <property type="evidence" value="ECO:0007669"/>
    <property type="project" value="UniProtKB-KW"/>
</dbReference>
<evidence type="ECO:0000256" key="3">
    <source>
        <dbReference type="ARBA" id="ARBA00022723"/>
    </source>
</evidence>
<organism evidence="12 13">
    <name type="scientific">Ganoderma sinense ZZ0214-1</name>
    <dbReference type="NCBI Taxonomy" id="1077348"/>
    <lineage>
        <taxon>Eukaryota</taxon>
        <taxon>Fungi</taxon>
        <taxon>Dikarya</taxon>
        <taxon>Basidiomycota</taxon>
        <taxon>Agaricomycotina</taxon>
        <taxon>Agaricomycetes</taxon>
        <taxon>Polyporales</taxon>
        <taxon>Polyporaceae</taxon>
        <taxon>Ganoderma</taxon>
    </lineage>
</organism>
<keyword evidence="3" id="KW-0479">Metal-binding</keyword>
<dbReference type="Proteomes" id="UP000230002">
    <property type="component" value="Unassembled WGS sequence"/>
</dbReference>
<dbReference type="Pfam" id="PF00383">
    <property type="entry name" value="dCMP_cyt_deam_1"/>
    <property type="match status" value="1"/>
</dbReference>
<dbReference type="GO" id="GO:0004132">
    <property type="term" value="F:dCMP deaminase activity"/>
    <property type="evidence" value="ECO:0007669"/>
    <property type="project" value="UniProtKB-EC"/>
</dbReference>
<keyword evidence="4" id="KW-0545">Nucleotide biosynthesis</keyword>
<evidence type="ECO:0000313" key="12">
    <source>
        <dbReference type="EMBL" id="PIL31700.1"/>
    </source>
</evidence>
<feature type="domain" description="CMP/dCMP-type deaminase" evidence="11">
    <location>
        <begin position="472"/>
        <end position="599"/>
    </location>
</feature>
<dbReference type="PANTHER" id="PTHR11086:SF18">
    <property type="entry name" value="DEOXYCYTIDYLATE DEAMINASE"/>
    <property type="match status" value="1"/>
</dbReference>
<accession>A0A2G8SD60</accession>
<evidence type="ECO:0000259" key="11">
    <source>
        <dbReference type="PROSITE" id="PS51747"/>
    </source>
</evidence>
<evidence type="ECO:0000256" key="4">
    <source>
        <dbReference type="ARBA" id="ARBA00022727"/>
    </source>
</evidence>
<dbReference type="EC" id="3.5.4.12" evidence="7"/>
<gene>
    <name evidence="12" type="ORF">GSI_06403</name>
</gene>
<feature type="region of interest" description="Disordered" evidence="10">
    <location>
        <begin position="256"/>
        <end position="284"/>
    </location>
</feature>
<dbReference type="PROSITE" id="PS00903">
    <property type="entry name" value="CYT_DCMP_DEAMINASES_1"/>
    <property type="match status" value="1"/>
</dbReference>
<evidence type="ECO:0000256" key="6">
    <source>
        <dbReference type="ARBA" id="ARBA00022833"/>
    </source>
</evidence>
<dbReference type="PANTHER" id="PTHR11086">
    <property type="entry name" value="DEOXYCYTIDYLATE DEAMINASE-RELATED"/>
    <property type="match status" value="1"/>
</dbReference>
<dbReference type="EMBL" id="AYKW01000012">
    <property type="protein sequence ID" value="PIL31700.1"/>
    <property type="molecule type" value="Genomic_DNA"/>
</dbReference>
<evidence type="ECO:0000256" key="8">
    <source>
        <dbReference type="ARBA" id="ARBA00041763"/>
    </source>
</evidence>
<dbReference type="GO" id="GO:0008033">
    <property type="term" value="P:tRNA processing"/>
    <property type="evidence" value="ECO:0007669"/>
    <property type="project" value="InterPro"/>
</dbReference>
<dbReference type="GO" id="GO:0006364">
    <property type="term" value="P:rRNA processing"/>
    <property type="evidence" value="ECO:0007669"/>
    <property type="project" value="InterPro"/>
</dbReference>
<protein>
    <recommendedName>
        <fullName evidence="9">Deoxycytidylate deaminase</fullName>
        <ecNumber evidence="7">3.5.4.12</ecNumber>
    </recommendedName>
    <alternativeName>
        <fullName evidence="8">dCMP deaminase</fullName>
    </alternativeName>
</protein>
<name>A0A2G8SD60_9APHY</name>
<dbReference type="InterPro" id="IPR002125">
    <property type="entry name" value="CMP_dCMP_dom"/>
</dbReference>
<dbReference type="Gene3D" id="3.40.140.10">
    <property type="entry name" value="Cytidine Deaminase, domain 2"/>
    <property type="match status" value="1"/>
</dbReference>
<comment type="similarity">
    <text evidence="2">Belongs to the cytidine and deoxycytidylate deaminase family.</text>
</comment>
<dbReference type="PROSITE" id="PS51747">
    <property type="entry name" value="CYT_DCMP_DEAMINASES_2"/>
    <property type="match status" value="1"/>
</dbReference>
<evidence type="ECO:0000256" key="5">
    <source>
        <dbReference type="ARBA" id="ARBA00022801"/>
    </source>
</evidence>
<dbReference type="SUPFAM" id="SSF53927">
    <property type="entry name" value="Cytidine deaminase-like"/>
    <property type="match status" value="1"/>
</dbReference>
<dbReference type="CDD" id="cd01286">
    <property type="entry name" value="deoxycytidylate_deaminase"/>
    <property type="match status" value="1"/>
</dbReference>
<keyword evidence="5" id="KW-0378">Hydrolase</keyword>
<dbReference type="InterPro" id="IPR016192">
    <property type="entry name" value="APOBEC/CMP_deaminase_Zn-bd"/>
</dbReference>
<keyword evidence="13" id="KW-1185">Reference proteome</keyword>
<comment type="cofactor">
    <cofactor evidence="1">
        <name>Zn(2+)</name>
        <dbReference type="ChEBI" id="CHEBI:29105"/>
    </cofactor>
</comment>
<evidence type="ECO:0000256" key="1">
    <source>
        <dbReference type="ARBA" id="ARBA00001947"/>
    </source>
</evidence>